<dbReference type="AlphaFoldDB" id="A0A831A469"/>
<dbReference type="Pfam" id="PF25319">
    <property type="entry name" value="HofO"/>
    <property type="match status" value="1"/>
</dbReference>
<gene>
    <name evidence="3" type="ORF">BN437_3563</name>
</gene>
<dbReference type="Proteomes" id="UP000013111">
    <property type="component" value="Unassembled WGS sequence"/>
</dbReference>
<evidence type="ECO:0000259" key="2">
    <source>
        <dbReference type="Pfam" id="PF25319"/>
    </source>
</evidence>
<keyword evidence="1" id="KW-1133">Transmembrane helix</keyword>
<dbReference type="EMBL" id="CAPB01000041">
    <property type="protein sequence ID" value="CCO95463.1"/>
    <property type="molecule type" value="Genomic_DNA"/>
</dbReference>
<proteinExistence type="predicted"/>
<evidence type="ECO:0000313" key="3">
    <source>
        <dbReference type="EMBL" id="CCO95463.1"/>
    </source>
</evidence>
<accession>A0A831A469</accession>
<organism evidence="3 4">
    <name type="scientific">Erwinia amylovora NBRC 12687 = CFBP 1232</name>
    <dbReference type="NCBI Taxonomy" id="1219359"/>
    <lineage>
        <taxon>Bacteria</taxon>
        <taxon>Pseudomonadati</taxon>
        <taxon>Pseudomonadota</taxon>
        <taxon>Gammaproteobacteria</taxon>
        <taxon>Enterobacterales</taxon>
        <taxon>Erwiniaceae</taxon>
        <taxon>Erwinia</taxon>
    </lineage>
</organism>
<name>A0A831A469_ERWAM</name>
<keyword evidence="1" id="KW-0812">Transmembrane</keyword>
<sequence>MSNRWLTAWLRLEPGWLRVASVAGATLLLLLLLWYSWLRPAQRQQQQLEQQLHQQILDYQQQLQLLAALPALAVSQRRLACLQQQLLPAAGMRFSLPVLLNTSGAELEHWHPAAEGGELAATLQWTQFAGLLNYLSTLQPAPALPAFSLTREQAQLRLVMELTDES</sequence>
<dbReference type="RefSeq" id="WP_004160697.1">
    <property type="nucleotide sequence ID" value="NZ_BAYW01000001.1"/>
</dbReference>
<feature type="transmembrane region" description="Helical" evidence="1">
    <location>
        <begin position="15"/>
        <end position="38"/>
    </location>
</feature>
<evidence type="ECO:0000256" key="1">
    <source>
        <dbReference type="SAM" id="Phobius"/>
    </source>
</evidence>
<comment type="caution">
    <text evidence="3">The sequence shown here is derived from an EMBL/GenBank/DDBJ whole genome shotgun (WGS) entry which is preliminary data.</text>
</comment>
<reference evidence="3 4" key="2">
    <citation type="submission" date="2013-04" db="EMBL/GenBank/DDBJ databases">
        <title>Comparative genomics of 12 strains of Erwinia amylovora identifies a pan-genome with a large conserved core and provides insights into host specificity.</title>
        <authorList>
            <person name="Mann R.A."/>
            <person name="Smits T.H.M."/>
            <person name="Buehlmann A."/>
            <person name="Blom J."/>
            <person name="Goesmann A."/>
            <person name="Frey J.E."/>
            <person name="Plummer K.M."/>
            <person name="Beer S.V."/>
            <person name="Luck J."/>
            <person name="Duffy B."/>
            <person name="Rodoni B."/>
        </authorList>
    </citation>
    <scope>NUCLEOTIDE SEQUENCE [LARGE SCALE GENOMIC DNA]</scope>
    <source>
        <strain evidence="4">CFBP 1232</strain>
    </source>
</reference>
<dbReference type="InterPro" id="IPR057522">
    <property type="entry name" value="HofO_C"/>
</dbReference>
<protein>
    <submittedName>
        <fullName evidence="3">Conserved membrane protein hofO</fullName>
    </submittedName>
</protein>
<reference evidence="3 4" key="1">
    <citation type="submission" date="2012-11" db="EMBL/GenBank/DDBJ databases">
        <authorList>
            <person name="Linke B."/>
        </authorList>
    </citation>
    <scope>NUCLEOTIDE SEQUENCE [LARGE SCALE GENOMIC DNA]</scope>
    <source>
        <strain evidence="4">CFBP 1232</strain>
    </source>
</reference>
<keyword evidence="1" id="KW-0472">Membrane</keyword>
<feature type="domain" description="DNA utilization protein HofO C-terminal" evidence="2">
    <location>
        <begin position="95"/>
        <end position="165"/>
    </location>
</feature>
<evidence type="ECO:0000313" key="4">
    <source>
        <dbReference type="Proteomes" id="UP000013111"/>
    </source>
</evidence>